<keyword evidence="5" id="KW-1185">Reference proteome</keyword>
<dbReference type="InterPro" id="IPR042272">
    <property type="entry name" value="ATP12_ATP_synth-F1-assembly_N"/>
</dbReference>
<reference evidence="5" key="1">
    <citation type="journal article" date="2019" name="Int. J. Syst. Evol. Microbiol.">
        <title>The Global Catalogue of Microorganisms (GCM) 10K type strain sequencing project: providing services to taxonomists for standard genome sequencing and annotation.</title>
        <authorList>
            <consortium name="The Broad Institute Genomics Platform"/>
            <consortium name="The Broad Institute Genome Sequencing Center for Infectious Disease"/>
            <person name="Wu L."/>
            <person name="Ma J."/>
        </authorList>
    </citation>
    <scope>NUCLEOTIDE SEQUENCE [LARGE SCALE GENOMIC DNA]</scope>
    <source>
        <strain evidence="5">NBRC 101365</strain>
    </source>
</reference>
<dbReference type="Pfam" id="PF07542">
    <property type="entry name" value="ATP12"/>
    <property type="match status" value="1"/>
</dbReference>
<dbReference type="Gene3D" id="3.30.2180.10">
    <property type="entry name" value="ATP12-like"/>
    <property type="match status" value="1"/>
</dbReference>
<accession>A0ABQ6CV65</accession>
<dbReference type="SUPFAM" id="SSF160909">
    <property type="entry name" value="ATP12-like"/>
    <property type="match status" value="1"/>
</dbReference>
<protein>
    <submittedName>
        <fullName evidence="4">ATPase</fullName>
    </submittedName>
</protein>
<dbReference type="RefSeq" id="WP_284317158.1">
    <property type="nucleotide sequence ID" value="NZ_BSPC01000096.1"/>
</dbReference>
<evidence type="ECO:0000256" key="2">
    <source>
        <dbReference type="ARBA" id="ARBA00022946"/>
    </source>
</evidence>
<dbReference type="Proteomes" id="UP001156882">
    <property type="component" value="Unassembled WGS sequence"/>
</dbReference>
<evidence type="ECO:0000256" key="1">
    <source>
        <dbReference type="ARBA" id="ARBA00008231"/>
    </source>
</evidence>
<comment type="similarity">
    <text evidence="1">Belongs to the ATP12 family.</text>
</comment>
<dbReference type="InterPro" id="IPR011419">
    <property type="entry name" value="ATP12_ATP_synth-F1-assembly"/>
</dbReference>
<dbReference type="PANTHER" id="PTHR21013:SF10">
    <property type="entry name" value="ATP SYNTHASE MITOCHONDRIAL F1 COMPLEX ASSEMBLY FACTOR 2"/>
    <property type="match status" value="1"/>
</dbReference>
<proteinExistence type="inferred from homology"/>
<comment type="caution">
    <text evidence="4">The sequence shown here is derived from an EMBL/GenBank/DDBJ whole genome shotgun (WGS) entry which is preliminary data.</text>
</comment>
<evidence type="ECO:0000313" key="4">
    <source>
        <dbReference type="EMBL" id="GLS24243.1"/>
    </source>
</evidence>
<evidence type="ECO:0000256" key="3">
    <source>
        <dbReference type="ARBA" id="ARBA00023186"/>
    </source>
</evidence>
<dbReference type="Gene3D" id="1.10.3580.10">
    <property type="entry name" value="ATP12 ATPase"/>
    <property type="match status" value="1"/>
</dbReference>
<dbReference type="EMBL" id="BSPC01000096">
    <property type="protein sequence ID" value="GLS24243.1"/>
    <property type="molecule type" value="Genomic_DNA"/>
</dbReference>
<evidence type="ECO:0000313" key="5">
    <source>
        <dbReference type="Proteomes" id="UP001156882"/>
    </source>
</evidence>
<organism evidence="4 5">
    <name type="scientific">Labrys miyagiensis</name>
    <dbReference type="NCBI Taxonomy" id="346912"/>
    <lineage>
        <taxon>Bacteria</taxon>
        <taxon>Pseudomonadati</taxon>
        <taxon>Pseudomonadota</taxon>
        <taxon>Alphaproteobacteria</taxon>
        <taxon>Hyphomicrobiales</taxon>
        <taxon>Xanthobacteraceae</taxon>
        <taxon>Labrys</taxon>
    </lineage>
</organism>
<name>A0ABQ6CV65_9HYPH</name>
<sequence>MSDERDFYGHWFRDGSVPDPMHSAQKGMKPELPKRFYKQAHIVERDGLHAVALDGRVARTPAKALLGFSSPDIAQALAGEWNAQADHIDPFAMPMTRIANSAIDGVCQTRQAVIDEIAKYGGSDLLCYRADTPAELARRQNEAWNPVLEWSVRNVGAELTLTEGIIHKAQPPEALAAIARTVSTFDELGLASLHVITTLTGSVVLALAVARGHLEPEAAWAAAHVDEDYQIELWGSDEEAQQRRAWRWREMEAASRLLGMLR</sequence>
<gene>
    <name evidence="4" type="ORF">GCM10007874_72640</name>
</gene>
<keyword evidence="3" id="KW-0143">Chaperone</keyword>
<dbReference type="InterPro" id="IPR023335">
    <property type="entry name" value="ATP12_ortho_dom_sf"/>
</dbReference>
<keyword evidence="2" id="KW-0809">Transit peptide</keyword>
<dbReference type="PANTHER" id="PTHR21013">
    <property type="entry name" value="ATP SYNTHASE MITOCHONDRIAL F1 COMPLEX ASSEMBLY FACTOR 2/ATP12 PROTEIN, MITOCHONDRIAL PRECURSOR"/>
    <property type="match status" value="1"/>
</dbReference>